<dbReference type="InterPro" id="IPR000421">
    <property type="entry name" value="FA58C"/>
</dbReference>
<dbReference type="SMR" id="A2EHT7"/>
<dbReference type="SUPFAM" id="SSF49785">
    <property type="entry name" value="Galactose-binding domain-like"/>
    <property type="match status" value="1"/>
</dbReference>
<gene>
    <name evidence="2" type="ORF">TVAG_000610</name>
</gene>
<organism evidence="2 3">
    <name type="scientific">Trichomonas vaginalis (strain ATCC PRA-98 / G3)</name>
    <dbReference type="NCBI Taxonomy" id="412133"/>
    <lineage>
        <taxon>Eukaryota</taxon>
        <taxon>Metamonada</taxon>
        <taxon>Parabasalia</taxon>
        <taxon>Trichomonadida</taxon>
        <taxon>Trichomonadidae</taxon>
        <taxon>Trichomonas</taxon>
    </lineage>
</organism>
<accession>A2EHT7</accession>
<dbReference type="VEuPathDB" id="TrichDB:TVAG_000610"/>
<name>A2EHT7_TRIV3</name>
<evidence type="ECO:0000313" key="3">
    <source>
        <dbReference type="Proteomes" id="UP000001542"/>
    </source>
</evidence>
<dbReference type="PANTHER" id="PTHR47457">
    <property type="entry name" value="OS05G0345500 PROTEIN"/>
    <property type="match status" value="1"/>
</dbReference>
<feature type="domain" description="F5/8 type C" evidence="1">
    <location>
        <begin position="287"/>
        <end position="401"/>
    </location>
</feature>
<sequence length="428" mass="48414">MNDLEDNFASQIDAAISNPSFADFELEKLEKIFSNPKLRIKDHHNLQRFLLKLLSKHGKKASSLFSTLDLSRLTPREALEVLENNDLDKHCIGESACNVCIHLIKESNDLKKQMSILSSRLEDIEQYNFADEFSRINQAFQVIENRIEKNIPRASQKTAKINANLDKHVDQKLAMLADGVAKKITDLESKIKKQDRAQTSHFKEALDKLKSVESGIDPLKNESREMRRSIRSVLQKQIEIEEALKGDAFLPTDSVQLPFAGHSFDGILAYLTDVCQGNVHDKHSVTITSSSIDHETPSLVAARDPSDFFLSENKPGQWIKFDFGENVVCLSHYSLKTHKYSGNSTHLKNWVIEGSNDGDEWTKLDRRTTSVLNGANKFQTFPITNNAGAFRYVRLKMTDVNYRGDNVLGLQSIEFFGALMKAQPQSVE</sequence>
<dbReference type="Pfam" id="PF00754">
    <property type="entry name" value="F5_F8_type_C"/>
    <property type="match status" value="1"/>
</dbReference>
<proteinExistence type="predicted"/>
<dbReference type="RefSeq" id="XP_001320000.1">
    <property type="nucleotide sequence ID" value="XM_001319965.1"/>
</dbReference>
<dbReference type="PANTHER" id="PTHR47457:SF1">
    <property type="entry name" value="BTB DOMAIN-CONTAINING PROTEIN-RELATED"/>
    <property type="match status" value="1"/>
</dbReference>
<evidence type="ECO:0000313" key="2">
    <source>
        <dbReference type="EMBL" id="EAY07777.1"/>
    </source>
</evidence>
<dbReference type="VEuPathDB" id="TrichDB:TVAGG3_0077010"/>
<reference evidence="2" key="2">
    <citation type="journal article" date="2007" name="Science">
        <title>Draft genome sequence of the sexually transmitted pathogen Trichomonas vaginalis.</title>
        <authorList>
            <person name="Carlton J.M."/>
            <person name="Hirt R.P."/>
            <person name="Silva J.C."/>
            <person name="Delcher A.L."/>
            <person name="Schatz M."/>
            <person name="Zhao Q."/>
            <person name="Wortman J.R."/>
            <person name="Bidwell S.L."/>
            <person name="Alsmark U.C.M."/>
            <person name="Besteiro S."/>
            <person name="Sicheritz-Ponten T."/>
            <person name="Noel C.J."/>
            <person name="Dacks J.B."/>
            <person name="Foster P.G."/>
            <person name="Simillion C."/>
            <person name="Van de Peer Y."/>
            <person name="Miranda-Saavedra D."/>
            <person name="Barton G.J."/>
            <person name="Westrop G.D."/>
            <person name="Mueller S."/>
            <person name="Dessi D."/>
            <person name="Fiori P.L."/>
            <person name="Ren Q."/>
            <person name="Paulsen I."/>
            <person name="Zhang H."/>
            <person name="Bastida-Corcuera F.D."/>
            <person name="Simoes-Barbosa A."/>
            <person name="Brown M.T."/>
            <person name="Hayes R.D."/>
            <person name="Mukherjee M."/>
            <person name="Okumura C.Y."/>
            <person name="Schneider R."/>
            <person name="Smith A.J."/>
            <person name="Vanacova S."/>
            <person name="Villalvazo M."/>
            <person name="Haas B.J."/>
            <person name="Pertea M."/>
            <person name="Feldblyum T.V."/>
            <person name="Utterback T.R."/>
            <person name="Shu C.L."/>
            <person name="Osoegawa K."/>
            <person name="de Jong P.J."/>
            <person name="Hrdy I."/>
            <person name="Horvathova L."/>
            <person name="Zubacova Z."/>
            <person name="Dolezal P."/>
            <person name="Malik S.B."/>
            <person name="Logsdon J.M. Jr."/>
            <person name="Henze K."/>
            <person name="Gupta A."/>
            <person name="Wang C.C."/>
            <person name="Dunne R.L."/>
            <person name="Upcroft J.A."/>
            <person name="Upcroft P."/>
            <person name="White O."/>
            <person name="Salzberg S.L."/>
            <person name="Tang P."/>
            <person name="Chiu C.-H."/>
            <person name="Lee Y.-S."/>
            <person name="Embley T.M."/>
            <person name="Coombs G.H."/>
            <person name="Mottram J.C."/>
            <person name="Tachezy J."/>
            <person name="Fraser-Liggett C.M."/>
            <person name="Johnson P.J."/>
        </authorList>
    </citation>
    <scope>NUCLEOTIDE SEQUENCE [LARGE SCALE GENOMIC DNA]</scope>
    <source>
        <strain evidence="2">G3</strain>
    </source>
</reference>
<dbReference type="STRING" id="5722.A2EHT7"/>
<dbReference type="InterPro" id="IPR008979">
    <property type="entry name" value="Galactose-bd-like_sf"/>
</dbReference>
<dbReference type="EMBL" id="DS113392">
    <property type="protein sequence ID" value="EAY07777.1"/>
    <property type="molecule type" value="Genomic_DNA"/>
</dbReference>
<reference evidence="2" key="1">
    <citation type="submission" date="2006-10" db="EMBL/GenBank/DDBJ databases">
        <authorList>
            <person name="Amadeo P."/>
            <person name="Zhao Q."/>
            <person name="Wortman J."/>
            <person name="Fraser-Liggett C."/>
            <person name="Carlton J."/>
        </authorList>
    </citation>
    <scope>NUCLEOTIDE SEQUENCE</scope>
    <source>
        <strain evidence="2">G3</strain>
    </source>
</reference>
<dbReference type="Gene3D" id="2.60.120.260">
    <property type="entry name" value="Galactose-binding domain-like"/>
    <property type="match status" value="1"/>
</dbReference>
<keyword evidence="3" id="KW-1185">Reference proteome</keyword>
<dbReference type="Proteomes" id="UP000001542">
    <property type="component" value="Unassembled WGS sequence"/>
</dbReference>
<dbReference type="OrthoDB" id="19132at2759"/>
<protein>
    <submittedName>
        <fullName evidence="2">F5/8 type C domain containing protein</fullName>
    </submittedName>
</protein>
<dbReference type="InParanoid" id="A2EHT7"/>
<dbReference type="KEGG" id="tva:4765672"/>
<evidence type="ECO:0000259" key="1">
    <source>
        <dbReference type="Pfam" id="PF00754"/>
    </source>
</evidence>
<dbReference type="AlphaFoldDB" id="A2EHT7"/>